<dbReference type="InterPro" id="IPR003838">
    <property type="entry name" value="ABC3_permease_C"/>
</dbReference>
<dbReference type="Pfam" id="PF02687">
    <property type="entry name" value="FtsX"/>
    <property type="match status" value="1"/>
</dbReference>
<feature type="transmembrane region" description="Helical" evidence="7">
    <location>
        <begin position="338"/>
        <end position="358"/>
    </location>
</feature>
<dbReference type="RefSeq" id="WP_154791684.1">
    <property type="nucleotide sequence ID" value="NZ_WMBB01000021.1"/>
</dbReference>
<feature type="domain" description="ABC3 transporter permease C-terminal" evidence="8">
    <location>
        <begin position="256"/>
        <end position="365"/>
    </location>
</feature>
<evidence type="ECO:0000256" key="2">
    <source>
        <dbReference type="ARBA" id="ARBA00022448"/>
    </source>
</evidence>
<sequence length="373" mass="38415">MFLAVRELWFARARFGLMAAVVALIAVLIVMLAGLSSGLVDDGVSGLKAMPVDAFAFAPKTQTESAFTRSTVDDGQLAAWRGRGDVADAALFGNALVNAKTGDGVPIDLALFGVEPGSFLAPNPAQGSGLGSADGIVVSRTALDKGVRIGDVVTIDRIGTTLRVVGATAEQRTFGHVNVAYVPLRLWQEIHAGLRPGDAARPEIYHEANAVALRARAGGIDLAAGDAAAGTHAMTLSGSFDASPGYTAEMSTMMLIQVFLYAISALVVGAFFMVWTVQRTHELAVLRALGVSTGYLLRDSLSQAAIVLVAATAVGVGVGVAGSRFVGGMPFSLEPGAVGLGAVLLIVMGMLGAVLTTLRVTRVDPLEALGAQR</sequence>
<protein>
    <submittedName>
        <fullName evidence="9">FtsX-like permease family protein</fullName>
    </submittedName>
</protein>
<organism evidence="9 10">
    <name type="scientific">Nocardia aurantiaca</name>
    <dbReference type="NCBI Taxonomy" id="2675850"/>
    <lineage>
        <taxon>Bacteria</taxon>
        <taxon>Bacillati</taxon>
        <taxon>Actinomycetota</taxon>
        <taxon>Actinomycetes</taxon>
        <taxon>Mycobacteriales</taxon>
        <taxon>Nocardiaceae</taxon>
        <taxon>Nocardia</taxon>
    </lineage>
</organism>
<keyword evidence="4 7" id="KW-0812">Transmembrane</keyword>
<feature type="transmembrane region" description="Helical" evidence="7">
    <location>
        <begin position="15"/>
        <end position="40"/>
    </location>
</feature>
<dbReference type="PANTHER" id="PTHR43738">
    <property type="entry name" value="ABC TRANSPORTER, MEMBRANE PROTEIN"/>
    <property type="match status" value="1"/>
</dbReference>
<dbReference type="EMBL" id="WMBB01000021">
    <property type="protein sequence ID" value="MTE17278.1"/>
    <property type="molecule type" value="Genomic_DNA"/>
</dbReference>
<gene>
    <name evidence="9" type="ORF">GLP40_31645</name>
</gene>
<accession>A0A6I3L7A8</accession>
<keyword evidence="5 7" id="KW-1133">Transmembrane helix</keyword>
<dbReference type="AlphaFoldDB" id="A0A6I3L7A8"/>
<name>A0A6I3L7A8_9NOCA</name>
<evidence type="ECO:0000256" key="4">
    <source>
        <dbReference type="ARBA" id="ARBA00022692"/>
    </source>
</evidence>
<evidence type="ECO:0000313" key="10">
    <source>
        <dbReference type="Proteomes" id="UP000432464"/>
    </source>
</evidence>
<evidence type="ECO:0000256" key="7">
    <source>
        <dbReference type="SAM" id="Phobius"/>
    </source>
</evidence>
<keyword evidence="10" id="KW-1185">Reference proteome</keyword>
<comment type="subcellular location">
    <subcellularLocation>
        <location evidence="1">Cell membrane</location>
        <topology evidence="1">Multi-pass membrane protein</topology>
    </subcellularLocation>
</comment>
<dbReference type="Proteomes" id="UP000432464">
    <property type="component" value="Unassembled WGS sequence"/>
</dbReference>
<reference evidence="9 10" key="1">
    <citation type="submission" date="2019-11" db="EMBL/GenBank/DDBJ databases">
        <title>Nocardia sp. nov. CT2-14 isolated from soil.</title>
        <authorList>
            <person name="Kanchanasin P."/>
            <person name="Tanasupawat S."/>
            <person name="Yuki M."/>
            <person name="Kudo T."/>
        </authorList>
    </citation>
    <scope>NUCLEOTIDE SEQUENCE [LARGE SCALE GENOMIC DNA]</scope>
    <source>
        <strain evidence="9 10">CT2-14</strain>
    </source>
</reference>
<keyword evidence="2" id="KW-0813">Transport</keyword>
<dbReference type="InterPro" id="IPR051125">
    <property type="entry name" value="ABC-4/HrtB_transporter"/>
</dbReference>
<evidence type="ECO:0000313" key="9">
    <source>
        <dbReference type="EMBL" id="MTE17278.1"/>
    </source>
</evidence>
<keyword evidence="3" id="KW-1003">Cell membrane</keyword>
<feature type="transmembrane region" description="Helical" evidence="7">
    <location>
        <begin position="304"/>
        <end position="326"/>
    </location>
</feature>
<keyword evidence="6 7" id="KW-0472">Membrane</keyword>
<evidence type="ECO:0000256" key="3">
    <source>
        <dbReference type="ARBA" id="ARBA00022475"/>
    </source>
</evidence>
<evidence type="ECO:0000256" key="5">
    <source>
        <dbReference type="ARBA" id="ARBA00022989"/>
    </source>
</evidence>
<proteinExistence type="predicted"/>
<evidence type="ECO:0000256" key="1">
    <source>
        <dbReference type="ARBA" id="ARBA00004651"/>
    </source>
</evidence>
<comment type="caution">
    <text evidence="9">The sequence shown here is derived from an EMBL/GenBank/DDBJ whole genome shotgun (WGS) entry which is preliminary data.</text>
</comment>
<dbReference type="GO" id="GO:0005886">
    <property type="term" value="C:plasma membrane"/>
    <property type="evidence" value="ECO:0007669"/>
    <property type="project" value="UniProtKB-SubCell"/>
</dbReference>
<dbReference type="PANTHER" id="PTHR43738:SF1">
    <property type="entry name" value="HEMIN TRANSPORT SYSTEM PERMEASE PROTEIN HRTB-RELATED"/>
    <property type="match status" value="1"/>
</dbReference>
<evidence type="ECO:0000256" key="6">
    <source>
        <dbReference type="ARBA" id="ARBA00023136"/>
    </source>
</evidence>
<evidence type="ECO:0000259" key="8">
    <source>
        <dbReference type="Pfam" id="PF02687"/>
    </source>
</evidence>
<feature type="transmembrane region" description="Helical" evidence="7">
    <location>
        <begin position="258"/>
        <end position="277"/>
    </location>
</feature>